<evidence type="ECO:0000256" key="1">
    <source>
        <dbReference type="SAM" id="MobiDB-lite"/>
    </source>
</evidence>
<keyword evidence="3" id="KW-1185">Reference proteome</keyword>
<dbReference type="Proteomes" id="UP000811609">
    <property type="component" value="Chromosome 13"/>
</dbReference>
<protein>
    <submittedName>
        <fullName evidence="2">Uncharacterized protein</fullName>
    </submittedName>
</protein>
<feature type="region of interest" description="Disordered" evidence="1">
    <location>
        <begin position="35"/>
        <end position="65"/>
    </location>
</feature>
<dbReference type="EMBL" id="CM031821">
    <property type="protein sequence ID" value="KAG6631864.1"/>
    <property type="molecule type" value="Genomic_DNA"/>
</dbReference>
<evidence type="ECO:0000313" key="3">
    <source>
        <dbReference type="Proteomes" id="UP000811609"/>
    </source>
</evidence>
<name>A0A8T1NRQ3_CARIL</name>
<sequence length="127" mass="14492">MFSPQASSSSSSPPKRKYENSPGALFVRSQRLKKTPGISSKLPLKTRLPVSTFRKPPKKPKRKLSPFSVNPSSFFSFFISLPRKPKRAKLLFTYVPLPLHFFNQSFQSLNCLSVVFLSFLKTQRDPK</sequence>
<feature type="region of interest" description="Disordered" evidence="1">
    <location>
        <begin position="1"/>
        <end position="23"/>
    </location>
</feature>
<dbReference type="AlphaFoldDB" id="A0A8T1NRQ3"/>
<accession>A0A8T1NRQ3</accession>
<proteinExistence type="predicted"/>
<evidence type="ECO:0000313" key="2">
    <source>
        <dbReference type="EMBL" id="KAG6631864.1"/>
    </source>
</evidence>
<reference evidence="2" key="1">
    <citation type="submission" date="2020-12" db="EMBL/GenBank/DDBJ databases">
        <title>WGS assembly of Carya illinoinensis cv. Pawnee.</title>
        <authorList>
            <person name="Platts A."/>
            <person name="Shu S."/>
            <person name="Wright S."/>
            <person name="Barry K."/>
            <person name="Edger P."/>
            <person name="Pires J.C."/>
            <person name="Schmutz J."/>
        </authorList>
    </citation>
    <scope>NUCLEOTIDE SEQUENCE</scope>
    <source>
        <tissue evidence="2">Leaf</tissue>
    </source>
</reference>
<organism evidence="2 3">
    <name type="scientific">Carya illinoinensis</name>
    <name type="common">Pecan</name>
    <dbReference type="NCBI Taxonomy" id="32201"/>
    <lineage>
        <taxon>Eukaryota</taxon>
        <taxon>Viridiplantae</taxon>
        <taxon>Streptophyta</taxon>
        <taxon>Embryophyta</taxon>
        <taxon>Tracheophyta</taxon>
        <taxon>Spermatophyta</taxon>
        <taxon>Magnoliopsida</taxon>
        <taxon>eudicotyledons</taxon>
        <taxon>Gunneridae</taxon>
        <taxon>Pentapetalae</taxon>
        <taxon>rosids</taxon>
        <taxon>fabids</taxon>
        <taxon>Fagales</taxon>
        <taxon>Juglandaceae</taxon>
        <taxon>Carya</taxon>
    </lineage>
</organism>
<gene>
    <name evidence="2" type="ORF">CIPAW_13G119200</name>
</gene>
<comment type="caution">
    <text evidence="2">The sequence shown here is derived from an EMBL/GenBank/DDBJ whole genome shotgun (WGS) entry which is preliminary data.</text>
</comment>
<feature type="compositionally biased region" description="Low complexity" evidence="1">
    <location>
        <begin position="1"/>
        <end position="13"/>
    </location>
</feature>
<feature type="compositionally biased region" description="Basic residues" evidence="1">
    <location>
        <begin position="55"/>
        <end position="64"/>
    </location>
</feature>